<keyword evidence="3" id="KW-0547">Nucleotide-binding</keyword>
<dbReference type="Gene3D" id="3.90.320.10">
    <property type="match status" value="1"/>
</dbReference>
<accession>A0A9D1JZT9</accession>
<proteinExistence type="inferred from homology"/>
<evidence type="ECO:0000256" key="4">
    <source>
        <dbReference type="ARBA" id="ARBA00022763"/>
    </source>
</evidence>
<dbReference type="Gene3D" id="1.10.275.40">
    <property type="match status" value="1"/>
</dbReference>
<dbReference type="InterPro" id="IPR010614">
    <property type="entry name" value="RAD3-like_helicase_DEAD"/>
</dbReference>
<dbReference type="SUPFAM" id="SSF52540">
    <property type="entry name" value="P-loop containing nucleoside triphosphate hydrolases"/>
    <property type="match status" value="2"/>
</dbReference>
<dbReference type="Proteomes" id="UP000824002">
    <property type="component" value="Unassembled WGS sequence"/>
</dbReference>
<evidence type="ECO:0000256" key="8">
    <source>
        <dbReference type="ARBA" id="ARBA00023004"/>
    </source>
</evidence>
<dbReference type="SMART" id="SM00491">
    <property type="entry name" value="HELICc2"/>
    <property type="match status" value="1"/>
</dbReference>
<dbReference type="GO" id="GO:0003677">
    <property type="term" value="F:DNA binding"/>
    <property type="evidence" value="ECO:0007669"/>
    <property type="project" value="UniProtKB-KW"/>
</dbReference>
<keyword evidence="1" id="KW-0004">4Fe-4S</keyword>
<dbReference type="Pfam" id="PF06733">
    <property type="entry name" value="DEAD_2"/>
    <property type="match status" value="1"/>
</dbReference>
<dbReference type="AlphaFoldDB" id="A0A9D1JZT9"/>
<keyword evidence="6 15" id="KW-0347">Helicase</keyword>
<dbReference type="GO" id="GO:0016818">
    <property type="term" value="F:hydrolase activity, acting on acid anhydrides, in phosphorus-containing anhydrides"/>
    <property type="evidence" value="ECO:0007669"/>
    <property type="project" value="InterPro"/>
</dbReference>
<keyword evidence="2" id="KW-0479">Metal-binding</keyword>
<comment type="caution">
    <text evidence="15">The sequence shown here is derived from an EMBL/GenBank/DDBJ whole genome shotgun (WGS) entry which is preliminary data.</text>
</comment>
<dbReference type="InterPro" id="IPR011604">
    <property type="entry name" value="PDDEXK-like_dom_sf"/>
</dbReference>
<feature type="domain" description="Helicase ATP-binding" evidence="14">
    <location>
        <begin position="181"/>
        <end position="445"/>
    </location>
</feature>
<evidence type="ECO:0000256" key="2">
    <source>
        <dbReference type="ARBA" id="ARBA00022723"/>
    </source>
</evidence>
<evidence type="ECO:0000256" key="13">
    <source>
        <dbReference type="ARBA" id="ARBA00038058"/>
    </source>
</evidence>
<dbReference type="PANTHER" id="PTHR11472:SF34">
    <property type="entry name" value="REGULATOR OF TELOMERE ELONGATION HELICASE 1"/>
    <property type="match status" value="1"/>
</dbReference>
<keyword evidence="10" id="KW-0238">DNA-binding</keyword>
<dbReference type="EMBL" id="DVJP01000031">
    <property type="protein sequence ID" value="HIS76072.1"/>
    <property type="molecule type" value="Genomic_DNA"/>
</dbReference>
<gene>
    <name evidence="15" type="ORF">IAB51_04585</name>
</gene>
<evidence type="ECO:0000256" key="5">
    <source>
        <dbReference type="ARBA" id="ARBA00022801"/>
    </source>
</evidence>
<sequence length="783" mass="90126">MEQRVKLPVRQLVEFVLRGGSIDDRFGGADRALEGGRIHRRLQKQEGEGYEAEVKFSHTEEFQGTVFTVEGRADGVFKEDGLPSIDEIKTTAAPVSIITPDFNRLHWAQAQCYAYFYAVQKDLPEVGVRLTYFQIETEEILRFSRVFSRGELTEFYQDLLRRYKVWADFQSQWEELRDRSIEPLSFPFPAFRKGQREMAAAVYRTIQRERRLFCQAPTGIGKTISTLFPAVKAMGNGFTEKIFYLTAKTITRQAAEDAFSMLRRQPVRVKSVTLTAKDKICFLEERRCNPVDCPYADGHYDRVNDVLLDMLQKEDAFPREVIERYAKEGRVCPFELELDLTLWCDCIICDYNYLFDPTVSLKRFFGDSGGNYAFLIDEAHNLVDRARDMYSAKLQKSAFRSFKQALGKTGDKRLKSALNKVDTAMRELRKSCGEEKCVTQTEALTDFNRLLPPLISRLEEWLREHLDAPQHGQALELYFQLLNYQRTAELYDEHYITMLYPFGYDLTVNQFCRDPSALLDEALKKGKSAALFSATLSPMGYYQAVLGGGDDCLRCQLPSPFAPENLGLFVNDRISTRFQDREQTYDAVAQSILTMVSAKKGNYMAFFPSYSYCKQVYERFCGICGEDIRPVMQQSGMEETEREEFLRQFEEDAPQSMAAFCVMGGIFSEGIDLKGNRLIGAVIVGVGLPQIGPEPNAIREYYDEKNGMGFDFAYRFPGMNKVLQAAGRVIRDSADRGVVLLIDQRFTNPSYRNLFPAHWAHWKRIRDNLELEQNLCKFWEENR</sequence>
<keyword evidence="7" id="KW-0067">ATP-binding</keyword>
<keyword evidence="12" id="KW-0413">Isomerase</keyword>
<reference evidence="15" key="2">
    <citation type="journal article" date="2021" name="PeerJ">
        <title>Extensive microbial diversity within the chicken gut microbiome revealed by metagenomics and culture.</title>
        <authorList>
            <person name="Gilroy R."/>
            <person name="Ravi A."/>
            <person name="Getino M."/>
            <person name="Pursley I."/>
            <person name="Horton D.L."/>
            <person name="Alikhan N.F."/>
            <person name="Baker D."/>
            <person name="Gharbi K."/>
            <person name="Hall N."/>
            <person name="Watson M."/>
            <person name="Adriaenssens E.M."/>
            <person name="Foster-Nyarko E."/>
            <person name="Jarju S."/>
            <person name="Secka A."/>
            <person name="Antonio M."/>
            <person name="Oren A."/>
            <person name="Chaudhuri R.R."/>
            <person name="La Ragione R."/>
            <person name="Hildebrand F."/>
            <person name="Pallen M.J."/>
        </authorList>
    </citation>
    <scope>NUCLEOTIDE SEQUENCE</scope>
    <source>
        <strain evidence="15">CHK199-13235</strain>
    </source>
</reference>
<dbReference type="GO" id="GO:0006281">
    <property type="term" value="P:DNA repair"/>
    <property type="evidence" value="ECO:0007669"/>
    <property type="project" value="UniProtKB-KW"/>
</dbReference>
<dbReference type="InterPro" id="IPR014013">
    <property type="entry name" value="Helic_SF1/SF2_ATP-bd_DinG/Rad3"/>
</dbReference>
<dbReference type="GO" id="GO:0003678">
    <property type="term" value="F:DNA helicase activity"/>
    <property type="evidence" value="ECO:0007669"/>
    <property type="project" value="InterPro"/>
</dbReference>
<evidence type="ECO:0000256" key="12">
    <source>
        <dbReference type="ARBA" id="ARBA00023235"/>
    </source>
</evidence>
<dbReference type="PROSITE" id="PS51193">
    <property type="entry name" value="HELICASE_ATP_BIND_2"/>
    <property type="match status" value="1"/>
</dbReference>
<dbReference type="Gene3D" id="1.10.30.20">
    <property type="entry name" value="Bacterial XPD DNA helicase, FeS cluster domain"/>
    <property type="match status" value="1"/>
</dbReference>
<dbReference type="Gene3D" id="3.40.50.300">
    <property type="entry name" value="P-loop containing nucleotide triphosphate hydrolases"/>
    <property type="match status" value="2"/>
</dbReference>
<reference evidence="15" key="1">
    <citation type="submission" date="2020-10" db="EMBL/GenBank/DDBJ databases">
        <authorList>
            <person name="Gilroy R."/>
        </authorList>
    </citation>
    <scope>NUCLEOTIDE SEQUENCE</scope>
    <source>
        <strain evidence="15">CHK199-13235</strain>
    </source>
</reference>
<dbReference type="InterPro" id="IPR006554">
    <property type="entry name" value="Helicase-like_DEXD_c2"/>
</dbReference>
<dbReference type="GO" id="GO:0005524">
    <property type="term" value="F:ATP binding"/>
    <property type="evidence" value="ECO:0007669"/>
    <property type="project" value="UniProtKB-KW"/>
</dbReference>
<evidence type="ECO:0000256" key="9">
    <source>
        <dbReference type="ARBA" id="ARBA00023014"/>
    </source>
</evidence>
<dbReference type="InterPro" id="IPR045028">
    <property type="entry name" value="DinG/Rad3-like"/>
</dbReference>
<dbReference type="Pfam" id="PF13307">
    <property type="entry name" value="Helicase_C_2"/>
    <property type="match status" value="1"/>
</dbReference>
<dbReference type="PANTHER" id="PTHR11472">
    <property type="entry name" value="DNA REPAIR DEAD HELICASE RAD3/XP-D SUBFAMILY MEMBER"/>
    <property type="match status" value="1"/>
</dbReference>
<evidence type="ECO:0000313" key="16">
    <source>
        <dbReference type="Proteomes" id="UP000824002"/>
    </source>
</evidence>
<evidence type="ECO:0000313" key="15">
    <source>
        <dbReference type="EMBL" id="HIS76072.1"/>
    </source>
</evidence>
<dbReference type="SMART" id="SM00488">
    <property type="entry name" value="DEXDc2"/>
    <property type="match status" value="1"/>
</dbReference>
<dbReference type="InterPro" id="IPR042493">
    <property type="entry name" value="XPD_DNA_FeS"/>
</dbReference>
<keyword evidence="5" id="KW-0378">Hydrolase</keyword>
<protein>
    <submittedName>
        <fullName evidence="15">ATP-dependent DNA helicase</fullName>
    </submittedName>
</protein>
<name>A0A9D1JZT9_9FIRM</name>
<evidence type="ECO:0000256" key="7">
    <source>
        <dbReference type="ARBA" id="ARBA00022840"/>
    </source>
</evidence>
<keyword evidence="11" id="KW-0234">DNA repair</keyword>
<dbReference type="GO" id="GO:0046872">
    <property type="term" value="F:metal ion binding"/>
    <property type="evidence" value="ECO:0007669"/>
    <property type="project" value="UniProtKB-KW"/>
</dbReference>
<dbReference type="InterPro" id="IPR027417">
    <property type="entry name" value="P-loop_NTPase"/>
</dbReference>
<dbReference type="InterPro" id="IPR006555">
    <property type="entry name" value="ATP-dep_Helicase_C"/>
</dbReference>
<evidence type="ECO:0000259" key="14">
    <source>
        <dbReference type="PROSITE" id="PS51193"/>
    </source>
</evidence>
<keyword evidence="9" id="KW-0411">Iron-sulfur</keyword>
<evidence type="ECO:0000256" key="1">
    <source>
        <dbReference type="ARBA" id="ARBA00022485"/>
    </source>
</evidence>
<dbReference type="GO" id="GO:0051539">
    <property type="term" value="F:4 iron, 4 sulfur cluster binding"/>
    <property type="evidence" value="ECO:0007669"/>
    <property type="project" value="UniProtKB-KW"/>
</dbReference>
<comment type="similarity">
    <text evidence="13">Belongs to the helicase family. DinG subfamily.</text>
</comment>
<organism evidence="15 16">
    <name type="scientific">Candidatus Merdivicinus excrementipullorum</name>
    <dbReference type="NCBI Taxonomy" id="2840867"/>
    <lineage>
        <taxon>Bacteria</taxon>
        <taxon>Bacillati</taxon>
        <taxon>Bacillota</taxon>
        <taxon>Clostridia</taxon>
        <taxon>Eubacteriales</taxon>
        <taxon>Oscillospiraceae</taxon>
        <taxon>Oscillospiraceae incertae sedis</taxon>
        <taxon>Candidatus Merdivicinus</taxon>
    </lineage>
</organism>
<evidence type="ECO:0000256" key="11">
    <source>
        <dbReference type="ARBA" id="ARBA00023204"/>
    </source>
</evidence>
<keyword evidence="8" id="KW-0408">Iron</keyword>
<evidence type="ECO:0000256" key="3">
    <source>
        <dbReference type="ARBA" id="ARBA00022741"/>
    </source>
</evidence>
<evidence type="ECO:0000256" key="6">
    <source>
        <dbReference type="ARBA" id="ARBA00022806"/>
    </source>
</evidence>
<evidence type="ECO:0000256" key="10">
    <source>
        <dbReference type="ARBA" id="ARBA00023125"/>
    </source>
</evidence>
<keyword evidence="4" id="KW-0227">DNA damage</keyword>